<reference evidence="1 2" key="1">
    <citation type="submission" date="2018-06" db="EMBL/GenBank/DDBJ databases">
        <authorList>
            <consortium name="Pathogen Informatics"/>
            <person name="Doyle S."/>
        </authorList>
    </citation>
    <scope>NUCLEOTIDE SEQUENCE [LARGE SCALE GENOMIC DNA]</scope>
    <source>
        <strain evidence="1 2">NCTC10899</strain>
    </source>
</reference>
<protein>
    <submittedName>
        <fullName evidence="1">Uncharacterized protein</fullName>
    </submittedName>
</protein>
<dbReference type="OrthoDB" id="6446263at2"/>
<dbReference type="EMBL" id="UGUU01000002">
    <property type="protein sequence ID" value="SUE95852.1"/>
    <property type="molecule type" value="Genomic_DNA"/>
</dbReference>
<accession>A0A379PRS7</accession>
<proteinExistence type="predicted"/>
<gene>
    <name evidence="1" type="ORF">NCTC10899_05093</name>
</gene>
<dbReference type="RefSeq" id="WP_147285436.1">
    <property type="nucleotide sequence ID" value="NZ_UGUU01000002.1"/>
</dbReference>
<evidence type="ECO:0000313" key="1">
    <source>
        <dbReference type="EMBL" id="SUE95852.1"/>
    </source>
</evidence>
<name>A0A379PRS7_ECTME</name>
<organism evidence="1 2">
    <name type="scientific">Ectopseudomonas mendocina</name>
    <name type="common">Pseudomonas mendocina</name>
    <dbReference type="NCBI Taxonomy" id="300"/>
    <lineage>
        <taxon>Bacteria</taxon>
        <taxon>Pseudomonadati</taxon>
        <taxon>Pseudomonadota</taxon>
        <taxon>Gammaproteobacteria</taxon>
        <taxon>Pseudomonadales</taxon>
        <taxon>Pseudomonadaceae</taxon>
        <taxon>Ectopseudomonas</taxon>
    </lineage>
</organism>
<dbReference type="Proteomes" id="UP000254260">
    <property type="component" value="Unassembled WGS sequence"/>
</dbReference>
<evidence type="ECO:0000313" key="2">
    <source>
        <dbReference type="Proteomes" id="UP000254260"/>
    </source>
</evidence>
<dbReference type="AlphaFoldDB" id="A0A379PRS7"/>
<sequence length="161" mass="18110">MNKPINSNLRHLKVVDAEFYRMKTGLCAACGNCYDCSIQGESIQVCTDYQPVIPFKKLDGLEARFNTFRLGFAWSTRVKPGQSIGLLNREGVKFGEAVVEAVHRGDKDEMLSDHAAFNHLMIANPHEKPAQELKRLIRNMYGPNYLANADGFTVIYLNRAS</sequence>